<dbReference type="RefSeq" id="WP_052217622.1">
    <property type="nucleotide sequence ID" value="NZ_LGTE01000008.1"/>
</dbReference>
<dbReference type="GO" id="GO:0006598">
    <property type="term" value="P:polyamine catabolic process"/>
    <property type="evidence" value="ECO:0007669"/>
    <property type="project" value="TreeGrafter"/>
</dbReference>
<dbReference type="PANTHER" id="PTHR43235:SF1">
    <property type="entry name" value="GLUTAMINE AMIDOTRANSFERASE PB2B2.05-RELATED"/>
    <property type="match status" value="1"/>
</dbReference>
<keyword evidence="2" id="KW-1185">Reference proteome</keyword>
<accession>A0A0L6W3A5</accession>
<dbReference type="InterPro" id="IPR029062">
    <property type="entry name" value="Class_I_gatase-like"/>
</dbReference>
<dbReference type="InterPro" id="IPR044668">
    <property type="entry name" value="PuuD-like"/>
</dbReference>
<dbReference type="Proteomes" id="UP000037175">
    <property type="component" value="Unassembled WGS sequence"/>
</dbReference>
<dbReference type="PATRIC" id="fig|281456.6.peg.1591"/>
<evidence type="ECO:0000313" key="1">
    <source>
        <dbReference type="EMBL" id="KNZ69878.1"/>
    </source>
</evidence>
<gene>
    <name evidence="1" type="ORF">Tfer_1488</name>
</gene>
<protein>
    <submittedName>
        <fullName evidence="1">Peptidase C26</fullName>
    </submittedName>
</protein>
<dbReference type="Gene3D" id="3.40.50.880">
    <property type="match status" value="1"/>
</dbReference>
<dbReference type="PROSITE" id="PS51273">
    <property type="entry name" value="GATASE_TYPE_1"/>
    <property type="match status" value="1"/>
</dbReference>
<dbReference type="EMBL" id="LGTE01000008">
    <property type="protein sequence ID" value="KNZ69878.1"/>
    <property type="molecule type" value="Genomic_DNA"/>
</dbReference>
<dbReference type="PANTHER" id="PTHR43235">
    <property type="entry name" value="GLUTAMINE AMIDOTRANSFERASE PB2B2.05-RELATED"/>
    <property type="match status" value="1"/>
</dbReference>
<dbReference type="AlphaFoldDB" id="A0A0L6W3A5"/>
<dbReference type="CDD" id="cd01745">
    <property type="entry name" value="GATase1_2"/>
    <property type="match status" value="1"/>
</dbReference>
<dbReference type="GO" id="GO:0005829">
    <property type="term" value="C:cytosol"/>
    <property type="evidence" value="ECO:0007669"/>
    <property type="project" value="TreeGrafter"/>
</dbReference>
<evidence type="ECO:0000313" key="2">
    <source>
        <dbReference type="Proteomes" id="UP000037175"/>
    </source>
</evidence>
<dbReference type="FunFam" id="3.40.50.880:FF:000030">
    <property type="entry name" value="Gamma-glutamyl-gamma-aminobutyrate hydrolase PuuD"/>
    <property type="match status" value="1"/>
</dbReference>
<proteinExistence type="predicted"/>
<dbReference type="GO" id="GO:0033969">
    <property type="term" value="F:gamma-glutamyl-gamma-aminobutyrate hydrolase activity"/>
    <property type="evidence" value="ECO:0007669"/>
    <property type="project" value="TreeGrafter"/>
</dbReference>
<sequence>MKPVIGITCAEENGADRYFLARAYTEAVASAGGIPLLLPALCQQDCSLILAKTDGLILSGGPDVDPYFFGEEPEPGLAEITPDRDCFEITLTRLALEKGIPVFAICRGIQVLNVAAGGTVVQDISVEIHKPVKHSQQAPRWYPTHRVDLVPGTKLSSILNTPSIRVNSFHHQAVRAPAPGFLVTARSVDGVIEAIESTNHSFALGVQWHPECMTAKDIHARLLFAAFIAACKTNQPGKMTNK</sequence>
<dbReference type="Pfam" id="PF07722">
    <property type="entry name" value="Peptidase_C26"/>
    <property type="match status" value="1"/>
</dbReference>
<dbReference type="InterPro" id="IPR011697">
    <property type="entry name" value="Peptidase_C26"/>
</dbReference>
<organism evidence="1 2">
    <name type="scientific">Thermincola ferriacetica</name>
    <dbReference type="NCBI Taxonomy" id="281456"/>
    <lineage>
        <taxon>Bacteria</taxon>
        <taxon>Bacillati</taxon>
        <taxon>Bacillota</taxon>
        <taxon>Clostridia</taxon>
        <taxon>Eubacteriales</taxon>
        <taxon>Thermincolaceae</taxon>
        <taxon>Thermincola</taxon>
    </lineage>
</organism>
<name>A0A0L6W3A5_9FIRM</name>
<comment type="caution">
    <text evidence="1">The sequence shown here is derived from an EMBL/GenBank/DDBJ whole genome shotgun (WGS) entry which is preliminary data.</text>
</comment>
<reference evidence="2" key="1">
    <citation type="submission" date="2015-07" db="EMBL/GenBank/DDBJ databases">
        <title>Complete Genome of Thermincola ferriacetica strain Z-0001T.</title>
        <authorList>
            <person name="Lusk B."/>
            <person name="Badalamenti J.P."/>
            <person name="Parameswaran P."/>
            <person name="Bond D.R."/>
            <person name="Torres C.I."/>
        </authorList>
    </citation>
    <scope>NUCLEOTIDE SEQUENCE [LARGE SCALE GENOMIC DNA]</scope>
    <source>
        <strain evidence="2">Z-0001</strain>
    </source>
</reference>
<dbReference type="SUPFAM" id="SSF52317">
    <property type="entry name" value="Class I glutamine amidotransferase-like"/>
    <property type="match status" value="1"/>
</dbReference>